<evidence type="ECO:0000313" key="3">
    <source>
        <dbReference type="Proteomes" id="UP000001542"/>
    </source>
</evidence>
<dbReference type="EMBL" id="DS113196">
    <property type="protein sequence ID" value="EAY20606.1"/>
    <property type="molecule type" value="Genomic_DNA"/>
</dbReference>
<sequence length="296" mass="33437">MIPEEKPIIREKSEIIYVKMAEAFHQEVPLPPPCVCSAEDLAQASDSAQIEKMAPPDVANNILEIILSYENKLNHALANPPIENKKELKKENPQTQKKSPRESAASEVHRKLDDLPPVQLLGSSISAEFGMHDILSINTNVIPCTISKYKFVHPLQSANDFNGSISELSQLILSIQHVFKIKCPITVIPLPLMPILRVKDSKFRLWFNSSLEQRKELTDLSFNISTFIQYIGLITKEAAKMLKQDEPEIHESILPKLILSTNMDEINHKWNDSAVEILSLARLCIHFLSLLGDQVY</sequence>
<proteinExistence type="predicted"/>
<keyword evidence="3" id="KW-1185">Reference proteome</keyword>
<name>A2DFX9_TRIV3</name>
<dbReference type="AlphaFoldDB" id="A2DFX9"/>
<dbReference type="KEGG" id="tva:5466137"/>
<accession>A2DFX9</accession>
<organism evidence="2 3">
    <name type="scientific">Trichomonas vaginalis (strain ATCC PRA-98 / G3)</name>
    <dbReference type="NCBI Taxonomy" id="412133"/>
    <lineage>
        <taxon>Eukaryota</taxon>
        <taxon>Metamonada</taxon>
        <taxon>Parabasalia</taxon>
        <taxon>Trichomonadida</taxon>
        <taxon>Trichomonadidae</taxon>
        <taxon>Trichomonas</taxon>
    </lineage>
</organism>
<dbReference type="RefSeq" id="XP_001581592.1">
    <property type="nucleotide sequence ID" value="XM_001581542.1"/>
</dbReference>
<feature type="region of interest" description="Disordered" evidence="1">
    <location>
        <begin position="80"/>
        <end position="109"/>
    </location>
</feature>
<dbReference type="Proteomes" id="UP000001542">
    <property type="component" value="Unassembled WGS sequence"/>
</dbReference>
<protein>
    <submittedName>
        <fullName evidence="2">Uncharacterized protein</fullName>
    </submittedName>
</protein>
<dbReference type="VEuPathDB" id="TrichDB:TVAGG3_0950850"/>
<evidence type="ECO:0000313" key="2">
    <source>
        <dbReference type="EMBL" id="EAY20606.1"/>
    </source>
</evidence>
<dbReference type="VEuPathDB" id="TrichDB:TVAG_163020"/>
<evidence type="ECO:0000256" key="1">
    <source>
        <dbReference type="SAM" id="MobiDB-lite"/>
    </source>
</evidence>
<feature type="compositionally biased region" description="Basic and acidic residues" evidence="1">
    <location>
        <begin position="83"/>
        <end position="92"/>
    </location>
</feature>
<gene>
    <name evidence="2" type="ORF">TVAG_163020</name>
</gene>
<dbReference type="InParanoid" id="A2DFX9"/>
<reference evidence="2" key="1">
    <citation type="submission" date="2006-10" db="EMBL/GenBank/DDBJ databases">
        <authorList>
            <person name="Amadeo P."/>
            <person name="Zhao Q."/>
            <person name="Wortman J."/>
            <person name="Fraser-Liggett C."/>
            <person name="Carlton J."/>
        </authorList>
    </citation>
    <scope>NUCLEOTIDE SEQUENCE</scope>
    <source>
        <strain evidence="2">G3</strain>
    </source>
</reference>
<reference evidence="2" key="2">
    <citation type="journal article" date="2007" name="Science">
        <title>Draft genome sequence of the sexually transmitted pathogen Trichomonas vaginalis.</title>
        <authorList>
            <person name="Carlton J.M."/>
            <person name="Hirt R.P."/>
            <person name="Silva J.C."/>
            <person name="Delcher A.L."/>
            <person name="Schatz M."/>
            <person name="Zhao Q."/>
            <person name="Wortman J.R."/>
            <person name="Bidwell S.L."/>
            <person name="Alsmark U.C.M."/>
            <person name="Besteiro S."/>
            <person name="Sicheritz-Ponten T."/>
            <person name="Noel C.J."/>
            <person name="Dacks J.B."/>
            <person name="Foster P.G."/>
            <person name="Simillion C."/>
            <person name="Van de Peer Y."/>
            <person name="Miranda-Saavedra D."/>
            <person name="Barton G.J."/>
            <person name="Westrop G.D."/>
            <person name="Mueller S."/>
            <person name="Dessi D."/>
            <person name="Fiori P.L."/>
            <person name="Ren Q."/>
            <person name="Paulsen I."/>
            <person name="Zhang H."/>
            <person name="Bastida-Corcuera F.D."/>
            <person name="Simoes-Barbosa A."/>
            <person name="Brown M.T."/>
            <person name="Hayes R.D."/>
            <person name="Mukherjee M."/>
            <person name="Okumura C.Y."/>
            <person name="Schneider R."/>
            <person name="Smith A.J."/>
            <person name="Vanacova S."/>
            <person name="Villalvazo M."/>
            <person name="Haas B.J."/>
            <person name="Pertea M."/>
            <person name="Feldblyum T.V."/>
            <person name="Utterback T.R."/>
            <person name="Shu C.L."/>
            <person name="Osoegawa K."/>
            <person name="de Jong P.J."/>
            <person name="Hrdy I."/>
            <person name="Horvathova L."/>
            <person name="Zubacova Z."/>
            <person name="Dolezal P."/>
            <person name="Malik S.B."/>
            <person name="Logsdon J.M. Jr."/>
            <person name="Henze K."/>
            <person name="Gupta A."/>
            <person name="Wang C.C."/>
            <person name="Dunne R.L."/>
            <person name="Upcroft J.A."/>
            <person name="Upcroft P."/>
            <person name="White O."/>
            <person name="Salzberg S.L."/>
            <person name="Tang P."/>
            <person name="Chiu C.-H."/>
            <person name="Lee Y.-S."/>
            <person name="Embley T.M."/>
            <person name="Coombs G.H."/>
            <person name="Mottram J.C."/>
            <person name="Tachezy J."/>
            <person name="Fraser-Liggett C.M."/>
            <person name="Johnson P.J."/>
        </authorList>
    </citation>
    <scope>NUCLEOTIDE SEQUENCE [LARGE SCALE GENOMIC DNA]</scope>
    <source>
        <strain evidence="2">G3</strain>
    </source>
</reference>